<dbReference type="AlphaFoldDB" id="A0A6A7A7H4"/>
<evidence type="ECO:0000313" key="3">
    <source>
        <dbReference type="Proteomes" id="UP000799424"/>
    </source>
</evidence>
<name>A0A6A7A7H4_9PLEO</name>
<evidence type="ECO:0008006" key="4">
    <source>
        <dbReference type="Google" id="ProtNLM"/>
    </source>
</evidence>
<dbReference type="OrthoDB" id="5317242at2759"/>
<evidence type="ECO:0000313" key="2">
    <source>
        <dbReference type="EMBL" id="KAF2828545.1"/>
    </source>
</evidence>
<evidence type="ECO:0000256" key="1">
    <source>
        <dbReference type="SAM" id="SignalP"/>
    </source>
</evidence>
<gene>
    <name evidence="2" type="ORF">CC86DRAFT_368757</name>
</gene>
<feature type="chain" id="PRO_5025513579" description="Pullulan synthetase" evidence="1">
    <location>
        <begin position="20"/>
        <end position="172"/>
    </location>
</feature>
<keyword evidence="1" id="KW-0732">Signal</keyword>
<sequence length="172" mass="18119">MRSSTLSLIVAVGAMICAAFPTELTNFLLVTTSQADPNPDPSELQAVAATSLYDPFHQPALILRLIGSGYNSLPNFTLTDGTLSSVALAPFNGGEKLYNSTIVEAGKELQFLASPQPAGNMALSEGYLLTVDGEEEGWTICNGLLGSEVLTWKGTTDGCADTYVHAVTKAPY</sequence>
<reference evidence="2" key="1">
    <citation type="journal article" date="2020" name="Stud. Mycol.">
        <title>101 Dothideomycetes genomes: a test case for predicting lifestyles and emergence of pathogens.</title>
        <authorList>
            <person name="Haridas S."/>
            <person name="Albert R."/>
            <person name="Binder M."/>
            <person name="Bloem J."/>
            <person name="Labutti K."/>
            <person name="Salamov A."/>
            <person name="Andreopoulos B."/>
            <person name="Baker S."/>
            <person name="Barry K."/>
            <person name="Bills G."/>
            <person name="Bluhm B."/>
            <person name="Cannon C."/>
            <person name="Castanera R."/>
            <person name="Culley D."/>
            <person name="Daum C."/>
            <person name="Ezra D."/>
            <person name="Gonzalez J."/>
            <person name="Henrissat B."/>
            <person name="Kuo A."/>
            <person name="Liang C."/>
            <person name="Lipzen A."/>
            <person name="Lutzoni F."/>
            <person name="Magnuson J."/>
            <person name="Mondo S."/>
            <person name="Nolan M."/>
            <person name="Ohm R."/>
            <person name="Pangilinan J."/>
            <person name="Park H.-J."/>
            <person name="Ramirez L."/>
            <person name="Alfaro M."/>
            <person name="Sun H."/>
            <person name="Tritt A."/>
            <person name="Yoshinaga Y."/>
            <person name="Zwiers L.-H."/>
            <person name="Turgeon B."/>
            <person name="Goodwin S."/>
            <person name="Spatafora J."/>
            <person name="Crous P."/>
            <person name="Grigoriev I."/>
        </authorList>
    </citation>
    <scope>NUCLEOTIDE SEQUENCE</scope>
    <source>
        <strain evidence="2">CBS 113818</strain>
    </source>
</reference>
<protein>
    <recommendedName>
        <fullName evidence="4">Pullulan synthetase</fullName>
    </recommendedName>
</protein>
<dbReference type="EMBL" id="MU006222">
    <property type="protein sequence ID" value="KAF2828545.1"/>
    <property type="molecule type" value="Genomic_DNA"/>
</dbReference>
<organism evidence="2 3">
    <name type="scientific">Ophiobolus disseminans</name>
    <dbReference type="NCBI Taxonomy" id="1469910"/>
    <lineage>
        <taxon>Eukaryota</taxon>
        <taxon>Fungi</taxon>
        <taxon>Dikarya</taxon>
        <taxon>Ascomycota</taxon>
        <taxon>Pezizomycotina</taxon>
        <taxon>Dothideomycetes</taxon>
        <taxon>Pleosporomycetidae</taxon>
        <taxon>Pleosporales</taxon>
        <taxon>Pleosporineae</taxon>
        <taxon>Phaeosphaeriaceae</taxon>
        <taxon>Ophiobolus</taxon>
    </lineage>
</organism>
<dbReference type="Proteomes" id="UP000799424">
    <property type="component" value="Unassembled WGS sequence"/>
</dbReference>
<accession>A0A6A7A7H4</accession>
<feature type="signal peptide" evidence="1">
    <location>
        <begin position="1"/>
        <end position="19"/>
    </location>
</feature>
<proteinExistence type="predicted"/>
<keyword evidence="3" id="KW-1185">Reference proteome</keyword>